<evidence type="ECO:0000256" key="2">
    <source>
        <dbReference type="ARBA" id="ARBA00022475"/>
    </source>
</evidence>
<evidence type="ECO:0000256" key="7">
    <source>
        <dbReference type="PIRSR" id="PIRSR600715-1"/>
    </source>
</evidence>
<dbReference type="GO" id="GO:0009103">
    <property type="term" value="P:lipopolysaccharide biosynthetic process"/>
    <property type="evidence" value="ECO:0007669"/>
    <property type="project" value="TreeGrafter"/>
</dbReference>
<feature type="transmembrane region" description="Helical" evidence="8">
    <location>
        <begin position="138"/>
        <end position="158"/>
    </location>
</feature>
<dbReference type="GO" id="GO:0046872">
    <property type="term" value="F:metal ion binding"/>
    <property type="evidence" value="ECO:0007669"/>
    <property type="project" value="UniProtKB-KW"/>
</dbReference>
<evidence type="ECO:0000256" key="5">
    <source>
        <dbReference type="ARBA" id="ARBA00022989"/>
    </source>
</evidence>
<feature type="transmembrane region" description="Helical" evidence="8">
    <location>
        <begin position="244"/>
        <end position="265"/>
    </location>
</feature>
<dbReference type="Pfam" id="PF00953">
    <property type="entry name" value="Glycos_transf_4"/>
    <property type="match status" value="1"/>
</dbReference>
<evidence type="ECO:0000313" key="10">
    <source>
        <dbReference type="Proteomes" id="UP001158297"/>
    </source>
</evidence>
<evidence type="ECO:0000256" key="4">
    <source>
        <dbReference type="ARBA" id="ARBA00022692"/>
    </source>
</evidence>
<keyword evidence="5 8" id="KW-1133">Transmembrane helix</keyword>
<dbReference type="GO" id="GO:0044038">
    <property type="term" value="P:cell wall macromolecule biosynthetic process"/>
    <property type="evidence" value="ECO:0007669"/>
    <property type="project" value="TreeGrafter"/>
</dbReference>
<evidence type="ECO:0000313" key="9">
    <source>
        <dbReference type="EMBL" id="MDH0364480.1"/>
    </source>
</evidence>
<protein>
    <submittedName>
        <fullName evidence="9">Glycosyltransferase</fullName>
    </submittedName>
</protein>
<feature type="binding site" evidence="7">
    <location>
        <position position="220"/>
    </location>
    <ligand>
        <name>Mg(2+)</name>
        <dbReference type="ChEBI" id="CHEBI:18420"/>
    </ligand>
</feature>
<dbReference type="RefSeq" id="WP_279860483.1">
    <property type="nucleotide sequence ID" value="NZ_JAODZU010000021.1"/>
</dbReference>
<dbReference type="PANTHER" id="PTHR22926">
    <property type="entry name" value="PHOSPHO-N-ACETYLMURAMOYL-PENTAPEPTIDE-TRANSFERASE"/>
    <property type="match status" value="1"/>
</dbReference>
<gene>
    <name evidence="9" type="ORF">N7330_15680</name>
</gene>
<evidence type="ECO:0000256" key="3">
    <source>
        <dbReference type="ARBA" id="ARBA00022679"/>
    </source>
</evidence>
<dbReference type="GO" id="GO:0016780">
    <property type="term" value="F:phosphotransferase activity, for other substituted phosphate groups"/>
    <property type="evidence" value="ECO:0007669"/>
    <property type="project" value="InterPro"/>
</dbReference>
<dbReference type="InterPro" id="IPR000715">
    <property type="entry name" value="Glycosyl_transferase_4"/>
</dbReference>
<dbReference type="GO" id="GO:0071555">
    <property type="term" value="P:cell wall organization"/>
    <property type="evidence" value="ECO:0007669"/>
    <property type="project" value="TreeGrafter"/>
</dbReference>
<dbReference type="GO" id="GO:0005886">
    <property type="term" value="C:plasma membrane"/>
    <property type="evidence" value="ECO:0007669"/>
    <property type="project" value="UniProtKB-SubCell"/>
</dbReference>
<keyword evidence="4 8" id="KW-0812">Transmembrane</keyword>
<feature type="transmembrane region" description="Helical" evidence="8">
    <location>
        <begin position="107"/>
        <end position="126"/>
    </location>
</feature>
<organism evidence="9 10">
    <name type="scientific">Comamonas aquatica</name>
    <dbReference type="NCBI Taxonomy" id="225991"/>
    <lineage>
        <taxon>Bacteria</taxon>
        <taxon>Pseudomonadati</taxon>
        <taxon>Pseudomonadota</taxon>
        <taxon>Betaproteobacteria</taxon>
        <taxon>Burkholderiales</taxon>
        <taxon>Comamonadaceae</taxon>
        <taxon>Comamonas</taxon>
    </lineage>
</organism>
<feature type="transmembrane region" description="Helical" evidence="8">
    <location>
        <begin position="6"/>
        <end position="28"/>
    </location>
</feature>
<feature type="transmembrane region" description="Helical" evidence="8">
    <location>
        <begin position="165"/>
        <end position="184"/>
    </location>
</feature>
<dbReference type="EMBL" id="JAODZU010000021">
    <property type="protein sequence ID" value="MDH0364480.1"/>
    <property type="molecule type" value="Genomic_DNA"/>
</dbReference>
<keyword evidence="3" id="KW-0808">Transferase</keyword>
<feature type="binding site" evidence="7">
    <location>
        <position position="160"/>
    </location>
    <ligand>
        <name>Mg(2+)</name>
        <dbReference type="ChEBI" id="CHEBI:18420"/>
    </ligand>
</feature>
<sequence length="372" mass="40035">MQGLLDLISLSALTAGGVALLICILLVLTQRWHGHLSMDSDQGVQKFHTSPTPRVGGIAIMTGILAGYLLAQAESQSLLGPLIVAGIPAFAVGLLEDITKRVSVRTRLLATMGSGVLGWATTGFSITDANMPGLDWLLEFTMLSVLFTAFAVGGIANAINIVDGFNGLSAGAVLIILTAFGVMTTSLGDFDLALVCLILAGAVTGFLLMNWPLGRIFLGDGGAYFVGFAVAWIAVLILQRHPEVSAWSPMLVCGFPVLEVLFSIVRRRRRNRSPGSPDRLHLHSLVKRRLTRRLMPRLSNLARNSATGSIMWLAALLPAVIAVQWSQSTHILVLGFCLCAFVYSIVYARLTQFRWCFSAVTTRLSTSKRLGN</sequence>
<feature type="transmembrane region" description="Helical" evidence="8">
    <location>
        <begin position="301"/>
        <end position="325"/>
    </location>
</feature>
<feature type="transmembrane region" description="Helical" evidence="8">
    <location>
        <begin position="190"/>
        <end position="209"/>
    </location>
</feature>
<evidence type="ECO:0000256" key="8">
    <source>
        <dbReference type="SAM" id="Phobius"/>
    </source>
</evidence>
<comment type="subcellular location">
    <subcellularLocation>
        <location evidence="1">Cell membrane</location>
        <topology evidence="1">Multi-pass membrane protein</topology>
    </subcellularLocation>
</comment>
<evidence type="ECO:0000256" key="6">
    <source>
        <dbReference type="ARBA" id="ARBA00023136"/>
    </source>
</evidence>
<reference evidence="9" key="1">
    <citation type="submission" date="2022-09" db="EMBL/GenBank/DDBJ databases">
        <title>Intensive care unit water sources are persistently colonized with multi-drug resistant bacteria and are the site of extensive horizontal gene transfer of antibiotic resistance genes.</title>
        <authorList>
            <person name="Diorio-Toth L."/>
        </authorList>
    </citation>
    <scope>NUCLEOTIDE SEQUENCE</scope>
    <source>
        <strain evidence="9">GD04130</strain>
    </source>
</reference>
<comment type="cofactor">
    <cofactor evidence="7">
        <name>Mg(2+)</name>
        <dbReference type="ChEBI" id="CHEBI:18420"/>
    </cofactor>
</comment>
<comment type="caution">
    <text evidence="9">The sequence shown here is derived from an EMBL/GenBank/DDBJ whole genome shotgun (WGS) entry which is preliminary data.</text>
</comment>
<evidence type="ECO:0000256" key="1">
    <source>
        <dbReference type="ARBA" id="ARBA00004651"/>
    </source>
</evidence>
<dbReference type="AlphaFoldDB" id="A0AA42HU11"/>
<dbReference type="Proteomes" id="UP001158297">
    <property type="component" value="Unassembled WGS sequence"/>
</dbReference>
<accession>A0AA42HU11</accession>
<keyword evidence="7" id="KW-0479">Metal-binding</keyword>
<name>A0AA42HU11_9BURK</name>
<proteinExistence type="predicted"/>
<keyword evidence="6 8" id="KW-0472">Membrane</keyword>
<keyword evidence="2" id="KW-1003">Cell membrane</keyword>
<feature type="transmembrane region" description="Helical" evidence="8">
    <location>
        <begin position="221"/>
        <end position="238"/>
    </location>
</feature>
<feature type="transmembrane region" description="Helical" evidence="8">
    <location>
        <begin position="77"/>
        <end position="95"/>
    </location>
</feature>
<keyword evidence="7" id="KW-0460">Magnesium</keyword>
<dbReference type="PANTHER" id="PTHR22926:SF3">
    <property type="entry name" value="UNDECAPRENYL-PHOSPHATE ALPHA-N-ACETYLGLUCOSAMINYL 1-PHOSPHATE TRANSFERASE"/>
    <property type="match status" value="1"/>
</dbReference>
<feature type="transmembrane region" description="Helical" evidence="8">
    <location>
        <begin position="331"/>
        <end position="350"/>
    </location>
</feature>
<dbReference type="CDD" id="cd06912">
    <property type="entry name" value="GT_MraY_like"/>
    <property type="match status" value="1"/>
</dbReference>